<evidence type="ECO:0000313" key="3">
    <source>
        <dbReference type="EMBL" id="EDP97677.1"/>
    </source>
</evidence>
<feature type="compositionally biased region" description="Acidic residues" evidence="1">
    <location>
        <begin position="175"/>
        <end position="186"/>
    </location>
</feature>
<keyword evidence="2" id="KW-0812">Transmembrane</keyword>
<gene>
    <name evidence="3" type="ORF">KAOT1_20982</name>
</gene>
<reference evidence="3 4" key="1">
    <citation type="journal article" date="2011" name="J. Bacteriol.">
        <title>Genome sequence of the algicidal bacterium Kordia algicida OT-1.</title>
        <authorList>
            <person name="Lee H.S."/>
            <person name="Kang S.G."/>
            <person name="Kwon K.K."/>
            <person name="Lee J.H."/>
            <person name="Kim S.J."/>
        </authorList>
    </citation>
    <scope>NUCLEOTIDE SEQUENCE [LARGE SCALE GENOMIC DNA]</scope>
    <source>
        <strain evidence="3 4">OT-1</strain>
    </source>
</reference>
<evidence type="ECO:0000256" key="2">
    <source>
        <dbReference type="SAM" id="Phobius"/>
    </source>
</evidence>
<feature type="compositionally biased region" description="Acidic residues" evidence="1">
    <location>
        <begin position="81"/>
        <end position="94"/>
    </location>
</feature>
<keyword evidence="2" id="KW-1133">Transmembrane helix</keyword>
<dbReference type="Proteomes" id="UP000002945">
    <property type="component" value="Unassembled WGS sequence"/>
</dbReference>
<dbReference type="HOGENOM" id="CLU_082077_0_0_10"/>
<dbReference type="RefSeq" id="WP_007096725.1">
    <property type="nucleotide sequence ID" value="NZ_CP142125.1"/>
</dbReference>
<accession>A9DMC9</accession>
<protein>
    <recommendedName>
        <fullName evidence="5">Energy transducer TonB</fullName>
    </recommendedName>
</protein>
<evidence type="ECO:0008006" key="5">
    <source>
        <dbReference type="Google" id="ProtNLM"/>
    </source>
</evidence>
<name>A9DMC9_9FLAO</name>
<proteinExistence type="predicted"/>
<feature type="compositionally biased region" description="Low complexity" evidence="1">
    <location>
        <begin position="95"/>
        <end position="108"/>
    </location>
</feature>
<sequence>MKRDIMQSNSKPEHKRASAIITTIIMLSLLFLMIFFGMTYLDPPEESGIAVNFGTTNTGSGNVQPKAALKPKTAPEKQEEVETQETEAVPEEQPETTPTETASEEVVTQDNTESIAIKKAEEAKRKAEEEAKAAKAEADRIAKEKREAEEKLEREKAEKRAKLDAMMNGVNNSDGTEEGGEGSGDGEGDKGDPNGDPYEASYYGSPGSGNGGAGGFGLNGRSKISGGNVDKQECNEAGRVVVKITVNRAGKVIDAVAGVKGTTNNASCLLQPAERAAYKYRWNKDSKAPTTQVGFIVVNFKLGQ</sequence>
<feature type="compositionally biased region" description="Basic and acidic residues" evidence="1">
    <location>
        <begin position="129"/>
        <end position="163"/>
    </location>
</feature>
<keyword evidence="2" id="KW-0472">Membrane</keyword>
<dbReference type="eggNOG" id="COG0810">
    <property type="taxonomic scope" value="Bacteria"/>
</dbReference>
<evidence type="ECO:0000256" key="1">
    <source>
        <dbReference type="SAM" id="MobiDB-lite"/>
    </source>
</evidence>
<organism evidence="3 4">
    <name type="scientific">Kordia algicida OT-1</name>
    <dbReference type="NCBI Taxonomy" id="391587"/>
    <lineage>
        <taxon>Bacteria</taxon>
        <taxon>Pseudomonadati</taxon>
        <taxon>Bacteroidota</taxon>
        <taxon>Flavobacteriia</taxon>
        <taxon>Flavobacteriales</taxon>
        <taxon>Flavobacteriaceae</taxon>
        <taxon>Kordia</taxon>
    </lineage>
</organism>
<dbReference type="AlphaFoldDB" id="A9DMC9"/>
<dbReference type="EMBL" id="ABIB01000002">
    <property type="protein sequence ID" value="EDP97677.1"/>
    <property type="molecule type" value="Genomic_DNA"/>
</dbReference>
<feature type="compositionally biased region" description="Polar residues" evidence="1">
    <location>
        <begin position="53"/>
        <end position="63"/>
    </location>
</feature>
<feature type="region of interest" description="Disordered" evidence="1">
    <location>
        <begin position="129"/>
        <end position="206"/>
    </location>
</feature>
<feature type="region of interest" description="Disordered" evidence="1">
    <location>
        <begin position="52"/>
        <end position="116"/>
    </location>
</feature>
<comment type="caution">
    <text evidence="3">The sequence shown here is derived from an EMBL/GenBank/DDBJ whole genome shotgun (WGS) entry which is preliminary data.</text>
</comment>
<feature type="transmembrane region" description="Helical" evidence="2">
    <location>
        <begin position="20"/>
        <end position="41"/>
    </location>
</feature>
<evidence type="ECO:0000313" key="4">
    <source>
        <dbReference type="Proteomes" id="UP000002945"/>
    </source>
</evidence>
<dbReference type="STRING" id="391587.KAOT1_20982"/>
<keyword evidence="4" id="KW-1185">Reference proteome</keyword>